<keyword evidence="5" id="KW-1185">Reference proteome</keyword>
<evidence type="ECO:0000259" key="3">
    <source>
        <dbReference type="Pfam" id="PF02581"/>
    </source>
</evidence>
<dbReference type="InterPro" id="IPR013785">
    <property type="entry name" value="Aldolase_TIM"/>
</dbReference>
<dbReference type="Gene3D" id="3.20.20.70">
    <property type="entry name" value="Aldolase class I"/>
    <property type="match status" value="1"/>
</dbReference>
<reference evidence="4 5" key="1">
    <citation type="submission" date="2018-09" db="EMBL/GenBank/DDBJ databases">
        <title>Bacillus saliacetes sp. nov., isolated from Thai shrimp paste (Ka-pi).</title>
        <authorList>
            <person name="Daroonpunt R."/>
            <person name="Tanasupawat S."/>
            <person name="Yiamsombut S."/>
        </authorList>
    </citation>
    <scope>NUCLEOTIDE SEQUENCE [LARGE SCALE GENOMIC DNA]</scope>
    <source>
        <strain evidence="4 5">SKP7-4</strain>
    </source>
</reference>
<sequence length="208" mass="22402">MKKPVLHAITSGRKSIEETTAVSLGISPYVDAIQIREPGKTAREIYELAERMIESGIPAEKLILNNRLDAAVALGIERVHLGFHSLSLTAVKRSFPHLSAGMSVHSLSEAIGAVKGGSEYIVFGHIFQTESKRGKPSRGLAELAKIAESVSLPVMAVGGIQPHHVREVLQTGASGIAVMTGIFNAKDPIKAAIEYQTQMEMKSDEEHL</sequence>
<dbReference type="InterPro" id="IPR036206">
    <property type="entry name" value="ThiamineP_synth_sf"/>
</dbReference>
<evidence type="ECO:0000313" key="5">
    <source>
        <dbReference type="Proteomes" id="UP000265801"/>
    </source>
</evidence>
<organism evidence="4 5">
    <name type="scientific">Bacillus salacetis</name>
    <dbReference type="NCBI Taxonomy" id="2315464"/>
    <lineage>
        <taxon>Bacteria</taxon>
        <taxon>Bacillati</taxon>
        <taxon>Bacillota</taxon>
        <taxon>Bacilli</taxon>
        <taxon>Bacillales</taxon>
        <taxon>Bacillaceae</taxon>
        <taxon>Bacillus</taxon>
    </lineage>
</organism>
<dbReference type="GO" id="GO:0005737">
    <property type="term" value="C:cytoplasm"/>
    <property type="evidence" value="ECO:0007669"/>
    <property type="project" value="TreeGrafter"/>
</dbReference>
<dbReference type="SUPFAM" id="SSF51391">
    <property type="entry name" value="Thiamin phosphate synthase"/>
    <property type="match status" value="1"/>
</dbReference>
<accession>A0A3A1RAA3</accession>
<keyword evidence="2" id="KW-0784">Thiamine biosynthesis</keyword>
<comment type="pathway">
    <text evidence="1">Cofactor biosynthesis; thiamine diphosphate biosynthesis.</text>
</comment>
<dbReference type="CDD" id="cd00564">
    <property type="entry name" value="TMP_TenI"/>
    <property type="match status" value="1"/>
</dbReference>
<dbReference type="PANTHER" id="PTHR20857">
    <property type="entry name" value="THIAMINE-PHOSPHATE PYROPHOSPHORYLASE"/>
    <property type="match status" value="1"/>
</dbReference>
<dbReference type="GO" id="GO:0004789">
    <property type="term" value="F:thiamine-phosphate diphosphorylase activity"/>
    <property type="evidence" value="ECO:0007669"/>
    <property type="project" value="TreeGrafter"/>
</dbReference>
<evidence type="ECO:0000256" key="1">
    <source>
        <dbReference type="ARBA" id="ARBA00004948"/>
    </source>
</evidence>
<evidence type="ECO:0000313" key="4">
    <source>
        <dbReference type="EMBL" id="RIW38321.1"/>
    </source>
</evidence>
<name>A0A3A1RAA3_9BACI</name>
<proteinExistence type="predicted"/>
<dbReference type="EMBL" id="QXIR01000002">
    <property type="protein sequence ID" value="RIW38321.1"/>
    <property type="molecule type" value="Genomic_DNA"/>
</dbReference>
<dbReference type="GO" id="GO:0009228">
    <property type="term" value="P:thiamine biosynthetic process"/>
    <property type="evidence" value="ECO:0007669"/>
    <property type="project" value="UniProtKB-KW"/>
</dbReference>
<dbReference type="OrthoDB" id="9815348at2"/>
<dbReference type="Proteomes" id="UP000265801">
    <property type="component" value="Unassembled WGS sequence"/>
</dbReference>
<dbReference type="Pfam" id="PF02581">
    <property type="entry name" value="TMP-TENI"/>
    <property type="match status" value="1"/>
</dbReference>
<dbReference type="InterPro" id="IPR022998">
    <property type="entry name" value="ThiamineP_synth_TenI"/>
</dbReference>
<evidence type="ECO:0000256" key="2">
    <source>
        <dbReference type="ARBA" id="ARBA00022977"/>
    </source>
</evidence>
<dbReference type="AlphaFoldDB" id="A0A3A1RAA3"/>
<dbReference type="RefSeq" id="WP_119545219.1">
    <property type="nucleotide sequence ID" value="NZ_QXIR01000002.1"/>
</dbReference>
<gene>
    <name evidence="4" type="ORF">D3H55_01910</name>
</gene>
<protein>
    <submittedName>
        <fullName evidence="4">Thiazole tautomerase TenI</fullName>
    </submittedName>
</protein>
<comment type="caution">
    <text evidence="4">The sequence shown here is derived from an EMBL/GenBank/DDBJ whole genome shotgun (WGS) entry which is preliminary data.</text>
</comment>
<dbReference type="PANTHER" id="PTHR20857:SF22">
    <property type="entry name" value="THIAZOLE TAUTOMERASE"/>
    <property type="match status" value="1"/>
</dbReference>
<feature type="domain" description="Thiamine phosphate synthase/TenI" evidence="3">
    <location>
        <begin position="9"/>
        <end position="182"/>
    </location>
</feature>